<feature type="binding site" evidence="6">
    <location>
        <position position="87"/>
    </location>
    <ligand>
        <name>ATP</name>
        <dbReference type="ChEBI" id="CHEBI:30616"/>
    </ligand>
</feature>
<accession>A0A818L8F7</accession>
<evidence type="ECO:0000256" key="8">
    <source>
        <dbReference type="SAM" id="Phobius"/>
    </source>
</evidence>
<dbReference type="PANTHER" id="PTHR24353:SF37">
    <property type="entry name" value="CAMP-DEPENDENT PROTEIN KINASE CATALYTIC SUBUNIT PRKX"/>
    <property type="match status" value="1"/>
</dbReference>
<dbReference type="SMART" id="SM00220">
    <property type="entry name" value="S_TKc"/>
    <property type="match status" value="1"/>
</dbReference>
<keyword evidence="8" id="KW-1133">Transmembrane helix</keyword>
<dbReference type="GO" id="GO:0005524">
    <property type="term" value="F:ATP binding"/>
    <property type="evidence" value="ECO:0007669"/>
    <property type="project" value="UniProtKB-UniRule"/>
</dbReference>
<keyword evidence="2" id="KW-0808">Transferase</keyword>
<dbReference type="InterPro" id="IPR017441">
    <property type="entry name" value="Protein_kinase_ATP_BS"/>
</dbReference>
<dbReference type="PANTHER" id="PTHR24353">
    <property type="entry name" value="CYCLIC NUCLEOTIDE-DEPENDENT PROTEIN KINASE"/>
    <property type="match status" value="1"/>
</dbReference>
<feature type="transmembrane region" description="Helical" evidence="8">
    <location>
        <begin position="157"/>
        <end position="179"/>
    </location>
</feature>
<keyword evidence="8" id="KW-0472">Membrane</keyword>
<dbReference type="PROSITE" id="PS00108">
    <property type="entry name" value="PROTEIN_KINASE_ST"/>
    <property type="match status" value="1"/>
</dbReference>
<dbReference type="Gene3D" id="1.10.510.10">
    <property type="entry name" value="Transferase(Phosphotransferase) domain 1"/>
    <property type="match status" value="1"/>
</dbReference>
<feature type="domain" description="Protein kinase" evidence="9">
    <location>
        <begin position="58"/>
        <end position="245"/>
    </location>
</feature>
<dbReference type="InterPro" id="IPR008271">
    <property type="entry name" value="Ser/Thr_kinase_AS"/>
</dbReference>
<dbReference type="Pfam" id="PF00069">
    <property type="entry name" value="Pkinase"/>
    <property type="match status" value="1"/>
</dbReference>
<keyword evidence="1 7" id="KW-0723">Serine/threonine-protein kinase</keyword>
<comment type="similarity">
    <text evidence="7">Belongs to the protein kinase superfamily.</text>
</comment>
<dbReference type="SUPFAM" id="SSF56112">
    <property type="entry name" value="Protein kinase-like (PK-like)"/>
    <property type="match status" value="1"/>
</dbReference>
<dbReference type="Gene3D" id="3.30.200.20">
    <property type="entry name" value="Phosphorylase Kinase, domain 1"/>
    <property type="match status" value="1"/>
</dbReference>
<organism evidence="10 11">
    <name type="scientific">Rotaria sordida</name>
    <dbReference type="NCBI Taxonomy" id="392033"/>
    <lineage>
        <taxon>Eukaryota</taxon>
        <taxon>Metazoa</taxon>
        <taxon>Spiralia</taxon>
        <taxon>Gnathifera</taxon>
        <taxon>Rotifera</taxon>
        <taxon>Eurotatoria</taxon>
        <taxon>Bdelloidea</taxon>
        <taxon>Philodinida</taxon>
        <taxon>Philodinidae</taxon>
        <taxon>Rotaria</taxon>
    </lineage>
</organism>
<dbReference type="AlphaFoldDB" id="A0A818L8F7"/>
<dbReference type="PROSITE" id="PS00107">
    <property type="entry name" value="PROTEIN_KINASE_ATP"/>
    <property type="match status" value="1"/>
</dbReference>
<keyword evidence="5 6" id="KW-0067">ATP-binding</keyword>
<evidence type="ECO:0000256" key="4">
    <source>
        <dbReference type="ARBA" id="ARBA00022777"/>
    </source>
</evidence>
<evidence type="ECO:0000256" key="6">
    <source>
        <dbReference type="PROSITE-ProRule" id="PRU10141"/>
    </source>
</evidence>
<dbReference type="Proteomes" id="UP000663836">
    <property type="component" value="Unassembled WGS sequence"/>
</dbReference>
<evidence type="ECO:0000256" key="3">
    <source>
        <dbReference type="ARBA" id="ARBA00022741"/>
    </source>
</evidence>
<evidence type="ECO:0000256" key="7">
    <source>
        <dbReference type="RuleBase" id="RU000304"/>
    </source>
</evidence>
<protein>
    <recommendedName>
        <fullName evidence="9">Protein kinase domain-containing protein</fullName>
    </recommendedName>
</protein>
<dbReference type="InterPro" id="IPR011009">
    <property type="entry name" value="Kinase-like_dom_sf"/>
</dbReference>
<sequence>MQTYSYFNENISHNISCNEYSLNSIDYNTLKNIQFKEDFEKRYQLSYKIEYELDLHKFELIITLGQGSFGRVLLVVFEQNKIEYALKVLDKSKIVKYNQIKHVQNEIRILNAIRHPNIIIMHSLFKDNSYIYVLMEYVRGGDLFSYINKLKVFQEHITLFFAAQIVLVFEYLHFFNIIYRDLKPENILVDHHGYLKLADFGFAKQIQQRTYTLCGTPDYFSPEILQSKGHGKPTDWWTLGARMPI</sequence>
<evidence type="ECO:0000259" key="9">
    <source>
        <dbReference type="PROSITE" id="PS50011"/>
    </source>
</evidence>
<comment type="caution">
    <text evidence="10">The sequence shown here is derived from an EMBL/GenBank/DDBJ whole genome shotgun (WGS) entry which is preliminary data.</text>
</comment>
<evidence type="ECO:0000256" key="5">
    <source>
        <dbReference type="ARBA" id="ARBA00022840"/>
    </source>
</evidence>
<evidence type="ECO:0000313" key="10">
    <source>
        <dbReference type="EMBL" id="CAF3562480.1"/>
    </source>
</evidence>
<dbReference type="EMBL" id="CAJOBD010000069">
    <property type="protein sequence ID" value="CAF3562480.1"/>
    <property type="molecule type" value="Genomic_DNA"/>
</dbReference>
<keyword evidence="8" id="KW-0812">Transmembrane</keyword>
<evidence type="ECO:0000256" key="1">
    <source>
        <dbReference type="ARBA" id="ARBA00022527"/>
    </source>
</evidence>
<dbReference type="PROSITE" id="PS50011">
    <property type="entry name" value="PROTEIN_KINASE_DOM"/>
    <property type="match status" value="1"/>
</dbReference>
<proteinExistence type="inferred from homology"/>
<dbReference type="FunFam" id="3.30.200.20:FF:000042">
    <property type="entry name" value="Aurora kinase A"/>
    <property type="match status" value="1"/>
</dbReference>
<dbReference type="GO" id="GO:0004691">
    <property type="term" value="F:cAMP-dependent protein kinase activity"/>
    <property type="evidence" value="ECO:0007669"/>
    <property type="project" value="TreeGrafter"/>
</dbReference>
<dbReference type="GO" id="GO:0005952">
    <property type="term" value="C:cAMP-dependent protein kinase complex"/>
    <property type="evidence" value="ECO:0007669"/>
    <property type="project" value="TreeGrafter"/>
</dbReference>
<keyword evidence="4" id="KW-0418">Kinase</keyword>
<keyword evidence="3 6" id="KW-0547">Nucleotide-binding</keyword>
<evidence type="ECO:0000313" key="11">
    <source>
        <dbReference type="Proteomes" id="UP000663836"/>
    </source>
</evidence>
<gene>
    <name evidence="10" type="ORF">JBS370_LOCUS1907</name>
</gene>
<reference evidence="10" key="1">
    <citation type="submission" date="2021-02" db="EMBL/GenBank/DDBJ databases">
        <authorList>
            <person name="Nowell W R."/>
        </authorList>
    </citation>
    <scope>NUCLEOTIDE SEQUENCE</scope>
</reference>
<name>A0A818L8F7_9BILA</name>
<evidence type="ECO:0000256" key="2">
    <source>
        <dbReference type="ARBA" id="ARBA00022679"/>
    </source>
</evidence>
<dbReference type="InterPro" id="IPR000719">
    <property type="entry name" value="Prot_kinase_dom"/>
</dbReference>